<keyword evidence="9 16" id="KW-0460">Magnesium</keyword>
<comment type="function">
    <text evidence="13 16">Structure-specific nuclease with 5'-flap endonuclease and 5'-3' exonuclease activities involved in DNA replication and repair. During DNA replication, cleaves the 5'-overhanging flap structure that is generated by displacement synthesis when DNA polymerase encounters the 5'-end of a downstream Okazaki fragment. It enters the flap from the 5'-end and then tracks to cleave the flap base, leaving a nick for ligation. Also involved in the long patch base excision repair (LP-BER) pathway, by cleaving within the apurinic/apyrimidinic (AP) site-terminated flap. Acts as a genome stabilization factor that prevents flaps from equilibrating into structures that lead to duplications and deletions. Also possesses 5'-3' exonuclease activity on nicked or gapped double-stranded DNA, and exhibits RNase H activity. Also involved in replication and repair of rDNA and in repairing mitochondrial DNA.</text>
</comment>
<feature type="domain" description="XPG N-terminal" evidence="19">
    <location>
        <begin position="1"/>
        <end position="109"/>
    </location>
</feature>
<evidence type="ECO:0000256" key="15">
    <source>
        <dbReference type="ARBA" id="ARBA00063178"/>
    </source>
</evidence>
<evidence type="ECO:0000256" key="5">
    <source>
        <dbReference type="ARBA" id="ARBA00022759"/>
    </source>
</evidence>
<keyword evidence="11 16" id="KW-0234">DNA repair</keyword>
<dbReference type="GO" id="GO:0003677">
    <property type="term" value="F:DNA binding"/>
    <property type="evidence" value="ECO:0007669"/>
    <property type="project" value="UniProtKB-UniRule"/>
</dbReference>
<evidence type="ECO:0000256" key="3">
    <source>
        <dbReference type="ARBA" id="ARBA00022722"/>
    </source>
</evidence>
<keyword evidence="6 16" id="KW-0227">DNA damage</keyword>
<evidence type="ECO:0000256" key="6">
    <source>
        <dbReference type="ARBA" id="ARBA00022763"/>
    </source>
</evidence>
<keyword evidence="12 16" id="KW-0539">Nucleus</keyword>
<dbReference type="InterPro" id="IPR006084">
    <property type="entry name" value="XPG/Rad2"/>
</dbReference>
<dbReference type="Gene3D" id="1.10.150.20">
    <property type="entry name" value="5' to 3' exonuclease, C-terminal subdomain"/>
    <property type="match status" value="1"/>
</dbReference>
<dbReference type="GO" id="GO:0005739">
    <property type="term" value="C:mitochondrion"/>
    <property type="evidence" value="ECO:0007669"/>
    <property type="project" value="UniProtKB-SubCell"/>
</dbReference>
<sequence length="390" mass="43014">MGIKQLMKMIGDNAPDAVKEIKIEALFGRKVAVDASMSIYQFLIAMQHSDGTVMLTNKEGETTSHIQGLMNRTVRLAECGIKPVYVFDGKAPDLKRATLDDRKEKREASEAALAAAKEAGDQENMEKFSKRTVRVTKEMTEDAKTLIKLMGFPIIEAPTEAEAQCAVMAKNGLVHAVISEDMDTLTFGAPVFIRNAFQPESRKMPINEISLEKVLAGLDVTMPQFIDLCILMGCDYCGTIKGVGPKTALEKIQKHKDMAGVIRSIDQSKSALPDPFNHEEIHAFFDKPEVLSSEQIEEQKLLEWAAPDEEGLKKFLIEKMQFNETRIANVIDKLKKARGTSTQGRLDSFFKKLPTEAGAGAKRPLGKDAKGKDAKKAKGGASVPAWKKKK</sequence>
<evidence type="ECO:0000259" key="19">
    <source>
        <dbReference type="SMART" id="SM00485"/>
    </source>
</evidence>
<dbReference type="GO" id="GO:0008409">
    <property type="term" value="F:5'-3' exonuclease activity"/>
    <property type="evidence" value="ECO:0007669"/>
    <property type="project" value="UniProtKB-UniRule"/>
</dbReference>
<evidence type="ECO:0000259" key="18">
    <source>
        <dbReference type="SMART" id="SM00484"/>
    </source>
</evidence>
<feature type="region of interest" description="Disordered" evidence="17">
    <location>
        <begin position="357"/>
        <end position="390"/>
    </location>
</feature>
<dbReference type="FunFam" id="3.40.50.1010:FF:000016">
    <property type="entry name" value="Flap endonuclease 1"/>
    <property type="match status" value="1"/>
</dbReference>
<feature type="domain" description="XPG-I" evidence="18">
    <location>
        <begin position="148"/>
        <end position="220"/>
    </location>
</feature>
<evidence type="ECO:0000256" key="17">
    <source>
        <dbReference type="SAM" id="MobiDB-lite"/>
    </source>
</evidence>
<dbReference type="PANTHER" id="PTHR11081:SF9">
    <property type="entry name" value="FLAP ENDONUCLEASE 1"/>
    <property type="match status" value="1"/>
</dbReference>
<gene>
    <name evidence="20" type="ORF">HAND00432_LOCUS621</name>
</gene>
<dbReference type="Pfam" id="PF00867">
    <property type="entry name" value="XPG_I"/>
    <property type="match status" value="1"/>
</dbReference>
<dbReference type="InterPro" id="IPR006085">
    <property type="entry name" value="XPG_DNA_repair_N"/>
</dbReference>
<keyword evidence="3 16" id="KW-0540">Nuclease</keyword>
<evidence type="ECO:0000256" key="4">
    <source>
        <dbReference type="ARBA" id="ARBA00022723"/>
    </source>
</evidence>
<keyword evidence="10 16" id="KW-0496">Mitochondrion</keyword>
<dbReference type="InterPro" id="IPR008918">
    <property type="entry name" value="HhH2"/>
</dbReference>
<dbReference type="AlphaFoldDB" id="A0A6U4MAU8"/>
<evidence type="ECO:0000256" key="7">
    <source>
        <dbReference type="ARBA" id="ARBA00022801"/>
    </source>
</evidence>
<dbReference type="SMART" id="SM00485">
    <property type="entry name" value="XPGN"/>
    <property type="match status" value="1"/>
</dbReference>
<dbReference type="EMBL" id="HBFX01001036">
    <property type="protein sequence ID" value="CAD8946104.1"/>
    <property type="molecule type" value="Transcribed_RNA"/>
</dbReference>
<evidence type="ECO:0000256" key="1">
    <source>
        <dbReference type="ARBA" id="ARBA00022553"/>
    </source>
</evidence>
<dbReference type="SUPFAM" id="SSF47807">
    <property type="entry name" value="5' to 3' exonuclease, C-terminal subdomain"/>
    <property type="match status" value="1"/>
</dbReference>
<evidence type="ECO:0000256" key="2">
    <source>
        <dbReference type="ARBA" id="ARBA00022705"/>
    </source>
</evidence>
<dbReference type="InterPro" id="IPR023426">
    <property type="entry name" value="Flap_endonuc"/>
</dbReference>
<evidence type="ECO:0000256" key="10">
    <source>
        <dbReference type="ARBA" id="ARBA00023128"/>
    </source>
</evidence>
<keyword evidence="7 16" id="KW-0378">Hydrolase</keyword>
<dbReference type="Gene3D" id="3.40.50.1010">
    <property type="entry name" value="5'-nuclease"/>
    <property type="match status" value="1"/>
</dbReference>
<comment type="subcellular location">
    <subcellularLocation>
        <location evidence="16">Nucleus</location>
        <location evidence="16">Nucleolus</location>
    </subcellularLocation>
    <subcellularLocation>
        <location evidence="16">Nucleus</location>
        <location evidence="16">Nucleoplasm</location>
    </subcellularLocation>
    <subcellularLocation>
        <location evidence="16">Mitochondrion</location>
    </subcellularLocation>
    <text evidence="16">Resides mostly in the nucleoli and relocalizes to the nucleoplasm upon DNA damage.</text>
</comment>
<dbReference type="GO" id="GO:0017108">
    <property type="term" value="F:5'-flap endonuclease activity"/>
    <property type="evidence" value="ECO:0007669"/>
    <property type="project" value="UniProtKB-UniRule"/>
</dbReference>
<reference evidence="20" key="1">
    <citation type="submission" date="2021-01" db="EMBL/GenBank/DDBJ databases">
        <authorList>
            <person name="Corre E."/>
            <person name="Pelletier E."/>
            <person name="Niang G."/>
            <person name="Scheremetjew M."/>
            <person name="Finn R."/>
            <person name="Kale V."/>
            <person name="Holt S."/>
            <person name="Cochrane G."/>
            <person name="Meng A."/>
            <person name="Brown T."/>
            <person name="Cohen L."/>
        </authorList>
    </citation>
    <scope>NUCLEOTIDE SEQUENCE</scope>
    <source>
        <strain evidence="20">CCMP644</strain>
    </source>
</reference>
<dbReference type="Pfam" id="PF00752">
    <property type="entry name" value="XPG_N"/>
    <property type="match status" value="1"/>
</dbReference>
<dbReference type="SMART" id="SM00484">
    <property type="entry name" value="XPGI"/>
    <property type="match status" value="1"/>
</dbReference>
<comment type="cofactor">
    <cofactor evidence="16">
        <name>Mg(2+)</name>
        <dbReference type="ChEBI" id="CHEBI:18420"/>
    </cofactor>
    <text evidence="16">Binds 2 magnesium ions per subunit. They probably participate in the reaction catalyzed by the enzyme. May bind an additional third magnesium ion after substrate binding.</text>
</comment>
<evidence type="ECO:0000256" key="14">
    <source>
        <dbReference type="ARBA" id="ARBA00034726"/>
    </source>
</evidence>
<accession>A0A6U4MAU8</accession>
<dbReference type="GO" id="GO:0043137">
    <property type="term" value="P:DNA replication, removal of RNA primer"/>
    <property type="evidence" value="ECO:0007669"/>
    <property type="project" value="UniProtKB-UniRule"/>
</dbReference>
<keyword evidence="2 16" id="KW-0235">DNA replication</keyword>
<dbReference type="SMART" id="SM00279">
    <property type="entry name" value="HhH2"/>
    <property type="match status" value="1"/>
</dbReference>
<keyword evidence="1 16" id="KW-0597">Phosphoprotein</keyword>
<keyword evidence="8 16" id="KW-0269">Exonuclease</keyword>
<dbReference type="SUPFAM" id="SSF88723">
    <property type="entry name" value="PIN domain-like"/>
    <property type="match status" value="1"/>
</dbReference>
<evidence type="ECO:0000256" key="12">
    <source>
        <dbReference type="ARBA" id="ARBA00023242"/>
    </source>
</evidence>
<dbReference type="GO" id="GO:0000287">
    <property type="term" value="F:magnesium ion binding"/>
    <property type="evidence" value="ECO:0007669"/>
    <property type="project" value="UniProtKB-UniRule"/>
</dbReference>
<dbReference type="FunFam" id="1.10.150.20:FF:000009">
    <property type="entry name" value="Flap endonuclease 1"/>
    <property type="match status" value="1"/>
</dbReference>
<organism evidence="20">
    <name type="scientific">Hemiselmis andersenii</name>
    <name type="common">Cryptophyte alga</name>
    <dbReference type="NCBI Taxonomy" id="464988"/>
    <lineage>
        <taxon>Eukaryota</taxon>
        <taxon>Cryptophyceae</taxon>
        <taxon>Cryptomonadales</taxon>
        <taxon>Hemiselmidaceae</taxon>
        <taxon>Hemiselmis</taxon>
    </lineage>
</organism>
<feature type="compositionally biased region" description="Basic and acidic residues" evidence="17">
    <location>
        <begin position="365"/>
        <end position="376"/>
    </location>
</feature>
<evidence type="ECO:0000256" key="13">
    <source>
        <dbReference type="ARBA" id="ARBA00029382"/>
    </source>
</evidence>
<dbReference type="GO" id="GO:0006284">
    <property type="term" value="P:base-excision repair"/>
    <property type="evidence" value="ECO:0007669"/>
    <property type="project" value="UniProtKB-UniRule"/>
</dbReference>
<evidence type="ECO:0000256" key="8">
    <source>
        <dbReference type="ARBA" id="ARBA00022839"/>
    </source>
</evidence>
<comment type="subunit">
    <text evidence="15">Interacts with PCNA1 and PCNA2. Three molecules of FEN1 bind to one PCNA trimer with each molecule binding to one PCNA monomer. PCNA stimulates the nuclease activity without altering cleavage specificity.</text>
</comment>
<protein>
    <recommendedName>
        <fullName evidence="16">Flap endonuclease 1</fullName>
        <shortName evidence="16">FEN-1</shortName>
        <ecNumber evidence="16">3.1.-.-</ecNumber>
    </recommendedName>
    <alternativeName>
        <fullName evidence="16">Flap structure-specific endonuclease 1</fullName>
    </alternativeName>
</protein>
<dbReference type="PANTHER" id="PTHR11081">
    <property type="entry name" value="FLAP ENDONUCLEASE FAMILY MEMBER"/>
    <property type="match status" value="1"/>
</dbReference>
<keyword evidence="4 16" id="KW-0479">Metal-binding</keyword>
<comment type="similarity">
    <text evidence="14 16">Belongs to the XPG/RAD2 endonuclease family. FEN1 subfamily.</text>
</comment>
<dbReference type="CDD" id="cd09907">
    <property type="entry name" value="H3TH_FEN1-Euk"/>
    <property type="match status" value="1"/>
</dbReference>
<name>A0A6U4MAU8_HEMAN</name>
<dbReference type="GO" id="GO:0005730">
    <property type="term" value="C:nucleolus"/>
    <property type="evidence" value="ECO:0007669"/>
    <property type="project" value="UniProtKB-SubCell"/>
</dbReference>
<evidence type="ECO:0000256" key="9">
    <source>
        <dbReference type="ARBA" id="ARBA00022842"/>
    </source>
</evidence>
<keyword evidence="5 16" id="KW-0255">Endonuclease</keyword>
<dbReference type="InterPro" id="IPR036279">
    <property type="entry name" value="5-3_exonuclease_C_sf"/>
</dbReference>
<evidence type="ECO:0000256" key="16">
    <source>
        <dbReference type="HAMAP-Rule" id="MF_03140"/>
    </source>
</evidence>
<dbReference type="InterPro" id="IPR029060">
    <property type="entry name" value="PIN-like_dom_sf"/>
</dbReference>
<dbReference type="PROSITE" id="PS00841">
    <property type="entry name" value="XPG_1"/>
    <property type="match status" value="1"/>
</dbReference>
<dbReference type="InterPro" id="IPR019974">
    <property type="entry name" value="XPG_CS"/>
</dbReference>
<evidence type="ECO:0000256" key="11">
    <source>
        <dbReference type="ARBA" id="ARBA00023204"/>
    </source>
</evidence>
<dbReference type="GO" id="GO:0005654">
    <property type="term" value="C:nucleoplasm"/>
    <property type="evidence" value="ECO:0007669"/>
    <property type="project" value="UniProtKB-SubCell"/>
</dbReference>
<dbReference type="PRINTS" id="PR00853">
    <property type="entry name" value="XPGRADSUPER"/>
</dbReference>
<dbReference type="CDD" id="cd09867">
    <property type="entry name" value="PIN_FEN1"/>
    <property type="match status" value="1"/>
</dbReference>
<evidence type="ECO:0000313" key="20">
    <source>
        <dbReference type="EMBL" id="CAD8946104.1"/>
    </source>
</evidence>
<proteinExistence type="inferred from homology"/>
<dbReference type="HAMAP" id="MF_00614">
    <property type="entry name" value="Fen"/>
    <property type="match status" value="1"/>
</dbReference>
<dbReference type="EC" id="3.1.-.-" evidence="16"/>
<dbReference type="InterPro" id="IPR006086">
    <property type="entry name" value="XPG-I_dom"/>
</dbReference>